<gene>
    <name evidence="2" type="ORF">GCM10009613_61020</name>
</gene>
<evidence type="ECO:0000256" key="1">
    <source>
        <dbReference type="SAM" id="MobiDB-lite"/>
    </source>
</evidence>
<evidence type="ECO:0008006" key="4">
    <source>
        <dbReference type="Google" id="ProtNLM"/>
    </source>
</evidence>
<accession>A0ABN1Y9X5</accession>
<dbReference type="EMBL" id="BAAAJK010000053">
    <property type="protein sequence ID" value="GAA1401912.1"/>
    <property type="molecule type" value="Genomic_DNA"/>
</dbReference>
<dbReference type="Proteomes" id="UP001501414">
    <property type="component" value="Unassembled WGS sequence"/>
</dbReference>
<name>A0ABN1Y9X5_9PSEU</name>
<evidence type="ECO:0000313" key="2">
    <source>
        <dbReference type="EMBL" id="GAA1401912.1"/>
    </source>
</evidence>
<reference evidence="2 3" key="1">
    <citation type="journal article" date="2019" name="Int. J. Syst. Evol. Microbiol.">
        <title>The Global Catalogue of Microorganisms (GCM) 10K type strain sequencing project: providing services to taxonomists for standard genome sequencing and annotation.</title>
        <authorList>
            <consortium name="The Broad Institute Genomics Platform"/>
            <consortium name="The Broad Institute Genome Sequencing Center for Infectious Disease"/>
            <person name="Wu L."/>
            <person name="Ma J."/>
        </authorList>
    </citation>
    <scope>NUCLEOTIDE SEQUENCE [LARGE SCALE GENOMIC DNA]</scope>
    <source>
        <strain evidence="2 3">JCM 11896</strain>
    </source>
</reference>
<protein>
    <recommendedName>
        <fullName evidence="4">HicA toxin of toxin-antitoxin</fullName>
    </recommendedName>
</protein>
<keyword evidence="3" id="KW-1185">Reference proteome</keyword>
<organism evidence="2 3">
    <name type="scientific">Pseudonocardia kongjuensis</name>
    <dbReference type="NCBI Taxonomy" id="102227"/>
    <lineage>
        <taxon>Bacteria</taxon>
        <taxon>Bacillati</taxon>
        <taxon>Actinomycetota</taxon>
        <taxon>Actinomycetes</taxon>
        <taxon>Pseudonocardiales</taxon>
        <taxon>Pseudonocardiaceae</taxon>
        <taxon>Pseudonocardia</taxon>
    </lineage>
</organism>
<comment type="caution">
    <text evidence="2">The sequence shown here is derived from an EMBL/GenBank/DDBJ whole genome shotgun (WGS) entry which is preliminary data.</text>
</comment>
<sequence>MADDIDKLIDWARSQGWSIEVDANGYRRFYAPDGSYVVRYPATPSNPRRRLLDVVTATRARGLPWPPPSKKEQRAQRRKDGRK</sequence>
<proteinExistence type="predicted"/>
<feature type="region of interest" description="Disordered" evidence="1">
    <location>
        <begin position="59"/>
        <end position="83"/>
    </location>
</feature>
<evidence type="ECO:0000313" key="3">
    <source>
        <dbReference type="Proteomes" id="UP001501414"/>
    </source>
</evidence>